<dbReference type="Pfam" id="PF13597">
    <property type="entry name" value="NRDD"/>
    <property type="match status" value="1"/>
</dbReference>
<proteinExistence type="predicted"/>
<sequence length="703" mass="79333">MNPQAILELKKEKNNRGSDATDLALFVRTSAENIVGWDREKIVAALIRETEIDETVAEIIGAEVELQIKQLNLSTVTSPLIRELVDVKLLEHGLEEARRRHTRLGSPLYDVRAIIFNQNKENANVPHGPEATNLTLSEGIKKEFALLSVFTQDISDAHMRGDIHLHDLGFIDRPYCSGQSVEYVKKFGLDLPNSLSNAKPARHPEVLLAQMVKFSAALQGVFAGAIGWDAVNIFFAPFLVGLSDKEIHQVAQMMVYEYSQQAVARGGQAIFSDINLYWEVPKHFEKVPAMGPGGQYTGKTYADYLPESQRFVWALFDVYRAGDGSGRPFFFPKPLVHMTEKFFKTPGHQDFLRHISEVATEMGNTYFVFDRGETAKISECCRLSFKLEQSDLDDAKEPWRMRYSALQNVTVNLPRLAFRAKGSDEKLFELLGQALEMTAKAHIQKKEFITELLEQGHNGPLAMLAMKRDGQSYLRMWRVSFLVGVLGLNELVQAHQGHELHESSGDLKFGLKVVSFMKVKCDELSKKYQVHFVLEQTPAESTAYRFAKLDLQHFPQESNPVVKGNKESGEVYYTNSTYFNVAHQMNPIDKVKKEGLFHPLIEAGALSHIWLGESKPHPESIANFVIKTFQNTDNAQIAFSPEFTSCNECGRTVRGLKDRCPHCQSQQVEGITRITGYFSKVSGWNKGKLAELRERHKSGEFAK</sequence>
<dbReference type="GO" id="GO:0031250">
    <property type="term" value="C:anaerobic ribonucleoside-triphosphate reductase complex"/>
    <property type="evidence" value="ECO:0007669"/>
    <property type="project" value="TreeGrafter"/>
</dbReference>
<dbReference type="EMBL" id="PEYM01000082">
    <property type="protein sequence ID" value="PIS29510.1"/>
    <property type="molecule type" value="Genomic_DNA"/>
</dbReference>
<dbReference type="GO" id="GO:0006260">
    <property type="term" value="P:DNA replication"/>
    <property type="evidence" value="ECO:0007669"/>
    <property type="project" value="InterPro"/>
</dbReference>
<feature type="domain" description="ATP-cone" evidence="4">
    <location>
        <begin position="25"/>
        <end position="117"/>
    </location>
</feature>
<dbReference type="GO" id="GO:0005524">
    <property type="term" value="F:ATP binding"/>
    <property type="evidence" value="ECO:0007669"/>
    <property type="project" value="UniProtKB-UniRule"/>
</dbReference>
<dbReference type="GO" id="GO:0009265">
    <property type="term" value="P:2'-deoxyribonucleotide biosynthetic process"/>
    <property type="evidence" value="ECO:0007669"/>
    <property type="project" value="TreeGrafter"/>
</dbReference>
<dbReference type="AlphaFoldDB" id="A0A2H0XX49"/>
<dbReference type="PANTHER" id="PTHR21075">
    <property type="entry name" value="ANAEROBIC RIBONUCLEOSIDE-TRIPHOSPHATE REDUCTASE"/>
    <property type="match status" value="1"/>
</dbReference>
<reference evidence="5 6" key="1">
    <citation type="submission" date="2017-09" db="EMBL/GenBank/DDBJ databases">
        <title>Depth-based differentiation of microbial function through sediment-hosted aquifers and enrichment of novel symbionts in the deep terrestrial subsurface.</title>
        <authorList>
            <person name="Probst A.J."/>
            <person name="Ladd B."/>
            <person name="Jarett J.K."/>
            <person name="Geller-Mcgrath D.E."/>
            <person name="Sieber C.M."/>
            <person name="Emerson J.B."/>
            <person name="Anantharaman K."/>
            <person name="Thomas B.C."/>
            <person name="Malmstrom R."/>
            <person name="Stieglmeier M."/>
            <person name="Klingl A."/>
            <person name="Woyke T."/>
            <person name="Ryan C.M."/>
            <person name="Banfield J.F."/>
        </authorList>
    </citation>
    <scope>NUCLEOTIDE SEQUENCE [LARGE SCALE GENOMIC DNA]</scope>
    <source>
        <strain evidence="5">CG08_land_8_20_14_0_20_45_16</strain>
    </source>
</reference>
<dbReference type="GO" id="GO:0008998">
    <property type="term" value="F:ribonucleoside-triphosphate reductase (thioredoxin) activity"/>
    <property type="evidence" value="ECO:0007669"/>
    <property type="project" value="InterPro"/>
</dbReference>
<evidence type="ECO:0000313" key="5">
    <source>
        <dbReference type="EMBL" id="PIS29510.1"/>
    </source>
</evidence>
<evidence type="ECO:0000256" key="2">
    <source>
        <dbReference type="ARBA" id="ARBA00022840"/>
    </source>
</evidence>
<dbReference type="InterPro" id="IPR005144">
    <property type="entry name" value="ATP-cone_dom"/>
</dbReference>
<protein>
    <submittedName>
        <fullName evidence="5">Anaerobic ribonucleoside-triphosphate reductase</fullName>
    </submittedName>
</protein>
<evidence type="ECO:0000259" key="4">
    <source>
        <dbReference type="PROSITE" id="PS51161"/>
    </source>
</evidence>
<comment type="caution">
    <text evidence="5">The sequence shown here is derived from an EMBL/GenBank/DDBJ whole genome shotgun (WGS) entry which is preliminary data.</text>
</comment>
<dbReference type="Proteomes" id="UP000231343">
    <property type="component" value="Unassembled WGS sequence"/>
</dbReference>
<dbReference type="InterPro" id="IPR012833">
    <property type="entry name" value="NrdD"/>
</dbReference>
<keyword evidence="2 3" id="KW-0067">ATP-binding</keyword>
<dbReference type="SUPFAM" id="SSF51998">
    <property type="entry name" value="PFL-like glycyl radical enzymes"/>
    <property type="match status" value="1"/>
</dbReference>
<organism evidence="5 6">
    <name type="scientific">Candidatus Saganbacteria bacterium CG08_land_8_20_14_0_20_45_16</name>
    <dbReference type="NCBI Taxonomy" id="2014293"/>
    <lineage>
        <taxon>Bacteria</taxon>
        <taxon>Bacillati</taxon>
        <taxon>Saganbacteria</taxon>
    </lineage>
</organism>
<evidence type="ECO:0000256" key="3">
    <source>
        <dbReference type="PROSITE-ProRule" id="PRU00492"/>
    </source>
</evidence>
<dbReference type="Gene3D" id="3.20.70.20">
    <property type="match status" value="1"/>
</dbReference>
<name>A0A2H0XX49_UNCSA</name>
<keyword evidence="1 3" id="KW-0547">Nucleotide-binding</keyword>
<gene>
    <name evidence="5" type="primary">nrdD</name>
    <name evidence="5" type="ORF">COT42_05150</name>
</gene>
<dbReference type="GO" id="GO:0004748">
    <property type="term" value="F:ribonucleoside-diphosphate reductase activity, thioredoxin disulfide as acceptor"/>
    <property type="evidence" value="ECO:0007669"/>
    <property type="project" value="TreeGrafter"/>
</dbReference>
<accession>A0A2H0XX49</accession>
<evidence type="ECO:0000256" key="1">
    <source>
        <dbReference type="ARBA" id="ARBA00022741"/>
    </source>
</evidence>
<evidence type="ECO:0000313" key="6">
    <source>
        <dbReference type="Proteomes" id="UP000231343"/>
    </source>
</evidence>
<dbReference type="PANTHER" id="PTHR21075:SF0">
    <property type="entry name" value="ANAEROBIC RIBONUCLEOSIDE-TRIPHOSPHATE REDUCTASE"/>
    <property type="match status" value="1"/>
</dbReference>
<dbReference type="PROSITE" id="PS51161">
    <property type="entry name" value="ATP_CONE"/>
    <property type="match status" value="1"/>
</dbReference>
<dbReference type="NCBIfam" id="TIGR02487">
    <property type="entry name" value="NrdD"/>
    <property type="match status" value="1"/>
</dbReference>